<sequence>MHSGRENQDQCSSVTGLGLKQIKYGFRSTSELPQDQTRGQSANKKNTTICWKVPNTFPEIQVNFRKIRPEVRVCPHKNRNPTWEKFKFKSENSHETTLVPVPRAAKIDLFPKPKSTFFINRFVSSTARVFISFHKASKGSERHLSRLFHLSRRPVSRPQSVKSSPFVFSYEYCIFHFQTYWILHQSTPVLGNIFSGDGLCNQVRHCPLPNVLAHIEQCCVRYHLQP</sequence>
<protein>
    <submittedName>
        <fullName evidence="1">Uncharacterized protein</fullName>
    </submittedName>
</protein>
<dbReference type="EMBL" id="BGPR01000322">
    <property type="protein sequence ID" value="GBM13089.1"/>
    <property type="molecule type" value="Genomic_DNA"/>
</dbReference>
<organism evidence="1 2">
    <name type="scientific">Araneus ventricosus</name>
    <name type="common">Orbweaver spider</name>
    <name type="synonym">Epeira ventricosa</name>
    <dbReference type="NCBI Taxonomy" id="182803"/>
    <lineage>
        <taxon>Eukaryota</taxon>
        <taxon>Metazoa</taxon>
        <taxon>Ecdysozoa</taxon>
        <taxon>Arthropoda</taxon>
        <taxon>Chelicerata</taxon>
        <taxon>Arachnida</taxon>
        <taxon>Araneae</taxon>
        <taxon>Araneomorphae</taxon>
        <taxon>Entelegynae</taxon>
        <taxon>Araneoidea</taxon>
        <taxon>Araneidae</taxon>
        <taxon>Araneus</taxon>
    </lineage>
</organism>
<dbReference type="AlphaFoldDB" id="A0A4Y2DA21"/>
<reference evidence="1 2" key="1">
    <citation type="journal article" date="2019" name="Sci. Rep.">
        <title>Orb-weaving spider Araneus ventricosus genome elucidates the spidroin gene catalogue.</title>
        <authorList>
            <person name="Kono N."/>
            <person name="Nakamura H."/>
            <person name="Ohtoshi R."/>
            <person name="Moran D.A.P."/>
            <person name="Shinohara A."/>
            <person name="Yoshida Y."/>
            <person name="Fujiwara M."/>
            <person name="Mori M."/>
            <person name="Tomita M."/>
            <person name="Arakawa K."/>
        </authorList>
    </citation>
    <scope>NUCLEOTIDE SEQUENCE [LARGE SCALE GENOMIC DNA]</scope>
</reference>
<proteinExistence type="predicted"/>
<name>A0A4Y2DA21_ARAVE</name>
<dbReference type="Proteomes" id="UP000499080">
    <property type="component" value="Unassembled WGS sequence"/>
</dbReference>
<evidence type="ECO:0000313" key="2">
    <source>
        <dbReference type="Proteomes" id="UP000499080"/>
    </source>
</evidence>
<comment type="caution">
    <text evidence="1">The sequence shown here is derived from an EMBL/GenBank/DDBJ whole genome shotgun (WGS) entry which is preliminary data.</text>
</comment>
<accession>A0A4Y2DA21</accession>
<gene>
    <name evidence="1" type="ORF">AVEN_101931_1</name>
</gene>
<keyword evidence="2" id="KW-1185">Reference proteome</keyword>
<evidence type="ECO:0000313" key="1">
    <source>
        <dbReference type="EMBL" id="GBM13089.1"/>
    </source>
</evidence>